<feature type="transmembrane region" description="Helical" evidence="10">
    <location>
        <begin position="361"/>
        <end position="382"/>
    </location>
</feature>
<keyword evidence="8 10" id="KW-0472">Membrane</keyword>
<dbReference type="PANTHER" id="PTHR43298:SF2">
    <property type="entry name" value="FMN_FAD EXPORTER YEEO-RELATED"/>
    <property type="match status" value="1"/>
</dbReference>
<keyword evidence="6 10" id="KW-1133">Transmembrane helix</keyword>
<keyword evidence="4" id="KW-1003">Cell membrane</keyword>
<feature type="transmembrane region" description="Helical" evidence="10">
    <location>
        <begin position="394"/>
        <end position="415"/>
    </location>
</feature>
<reference evidence="11" key="1">
    <citation type="journal article" date="2011" name="Environ. Microbiol.">
        <title>Genomic insights into the metabolic potential of the polycyclic aromatic hydrocarbon degrading sulfate-reducing Deltaproteobacterium N47.</title>
        <authorList>
            <person name="Bergmann F."/>
            <person name="Selesi D."/>
            <person name="Weinmaier T."/>
            <person name="Tischler P."/>
            <person name="Rattei T."/>
            <person name="Meckenstock R.U."/>
        </authorList>
    </citation>
    <scope>NUCLEOTIDE SEQUENCE</scope>
</reference>
<dbReference type="PANTHER" id="PTHR43298">
    <property type="entry name" value="MULTIDRUG RESISTANCE PROTEIN NORM-RELATED"/>
    <property type="match status" value="1"/>
</dbReference>
<evidence type="ECO:0000256" key="4">
    <source>
        <dbReference type="ARBA" id="ARBA00022475"/>
    </source>
</evidence>
<dbReference type="PIRSF" id="PIRSF006603">
    <property type="entry name" value="DinF"/>
    <property type="match status" value="1"/>
</dbReference>
<dbReference type="InterPro" id="IPR048279">
    <property type="entry name" value="MdtK-like"/>
</dbReference>
<feature type="transmembrane region" description="Helical" evidence="10">
    <location>
        <begin position="273"/>
        <end position="292"/>
    </location>
</feature>
<feature type="transmembrane region" description="Helical" evidence="10">
    <location>
        <begin position="313"/>
        <end position="337"/>
    </location>
</feature>
<evidence type="ECO:0000256" key="1">
    <source>
        <dbReference type="ARBA" id="ARBA00004651"/>
    </source>
</evidence>
<sequence length="469" mass="51277">MIERWSGTNGYRSVMAISLPLVASMGSLALMQFTDRIFLANYSVDSISAALPAGIASFTCFSIFLGVVNYTNAFVAQYTGANALHRVGASIWQGIYFSIFAAILVASFVFLSGRLFGMIGHSPHIRSLEIQYFNILIIGTGFPLMGSAMACFYTGRGLTRVVMFVHMIGAIINIPLDYCLINGIGPFPELGIAGAAIATVASSAIIVLILGFFLFSPENRLRFGTWSNRKFDKDLFGRLLRFGLPSGIQFFLEIFGFAFFIQMLGRLGDLEMAASNIVLSLESLAFLPMVGFHIGNATLVGQAIGRGCPEDGVYATTSALHITLFYMVLLAVFFIFLPKPILYLFKPENCSPEQYAKIMDLGVVLLRFVVVFCFFDALNLIYSGAIKGAGDTRFIMWTSAVLSLGVMIIPVYLAIEVMGAGIYSAWTLASLYACALGLAFMLRYRQGKWKKMRVIESQPVPPAFAGHTT</sequence>
<dbReference type="EMBL" id="FR695874">
    <property type="protein sequence ID" value="CBX30344.1"/>
    <property type="molecule type" value="Genomic_DNA"/>
</dbReference>
<keyword evidence="2" id="KW-0813">Transport</keyword>
<comment type="subcellular location">
    <subcellularLocation>
        <location evidence="1">Cell membrane</location>
        <topology evidence="1">Multi-pass membrane protein</topology>
    </subcellularLocation>
</comment>
<organism evidence="11">
    <name type="scientific">uncultured Desulfobacterium sp</name>
    <dbReference type="NCBI Taxonomy" id="201089"/>
    <lineage>
        <taxon>Bacteria</taxon>
        <taxon>Pseudomonadati</taxon>
        <taxon>Thermodesulfobacteriota</taxon>
        <taxon>Desulfobacteria</taxon>
        <taxon>Desulfobacterales</taxon>
        <taxon>Desulfobacteriaceae</taxon>
        <taxon>Desulfobacterium</taxon>
        <taxon>environmental samples</taxon>
    </lineage>
</organism>
<feature type="transmembrane region" description="Helical" evidence="10">
    <location>
        <begin position="239"/>
        <end position="261"/>
    </location>
</feature>
<dbReference type="GO" id="GO:0042910">
    <property type="term" value="F:xenobiotic transmembrane transporter activity"/>
    <property type="evidence" value="ECO:0007669"/>
    <property type="project" value="InterPro"/>
</dbReference>
<evidence type="ECO:0000256" key="2">
    <source>
        <dbReference type="ARBA" id="ARBA00022448"/>
    </source>
</evidence>
<keyword evidence="7" id="KW-0406">Ion transport</keyword>
<dbReference type="GO" id="GO:0006811">
    <property type="term" value="P:monoatomic ion transport"/>
    <property type="evidence" value="ECO:0007669"/>
    <property type="project" value="UniProtKB-KW"/>
</dbReference>
<feature type="transmembrane region" description="Helical" evidence="10">
    <location>
        <begin position="12"/>
        <end position="34"/>
    </location>
</feature>
<feature type="transmembrane region" description="Helical" evidence="10">
    <location>
        <begin position="132"/>
        <end position="154"/>
    </location>
</feature>
<name>E1YI75_9BACT</name>
<dbReference type="InterPro" id="IPR050222">
    <property type="entry name" value="MATE_MdtK"/>
</dbReference>
<dbReference type="InterPro" id="IPR002528">
    <property type="entry name" value="MATE_fam"/>
</dbReference>
<evidence type="ECO:0000256" key="3">
    <source>
        <dbReference type="ARBA" id="ARBA00022449"/>
    </source>
</evidence>
<evidence type="ECO:0000256" key="6">
    <source>
        <dbReference type="ARBA" id="ARBA00022989"/>
    </source>
</evidence>
<keyword evidence="3" id="KW-0050">Antiport</keyword>
<feature type="transmembrane region" description="Helical" evidence="10">
    <location>
        <begin position="161"/>
        <end position="184"/>
    </location>
</feature>
<evidence type="ECO:0000256" key="9">
    <source>
        <dbReference type="ARBA" id="ARBA00031636"/>
    </source>
</evidence>
<evidence type="ECO:0000256" key="10">
    <source>
        <dbReference type="SAM" id="Phobius"/>
    </source>
</evidence>
<dbReference type="AlphaFoldDB" id="E1YI75"/>
<feature type="transmembrane region" description="Helical" evidence="10">
    <location>
        <begin position="190"/>
        <end position="215"/>
    </location>
</feature>
<gene>
    <name evidence="11" type="ORF">N47_D31530</name>
</gene>
<keyword evidence="5 10" id="KW-0812">Transmembrane</keyword>
<evidence type="ECO:0000256" key="7">
    <source>
        <dbReference type="ARBA" id="ARBA00023065"/>
    </source>
</evidence>
<feature type="transmembrane region" description="Helical" evidence="10">
    <location>
        <begin position="421"/>
        <end position="442"/>
    </location>
</feature>
<evidence type="ECO:0000256" key="5">
    <source>
        <dbReference type="ARBA" id="ARBA00022692"/>
    </source>
</evidence>
<dbReference type="GO" id="GO:0005886">
    <property type="term" value="C:plasma membrane"/>
    <property type="evidence" value="ECO:0007669"/>
    <property type="project" value="UniProtKB-SubCell"/>
</dbReference>
<dbReference type="CDD" id="cd13133">
    <property type="entry name" value="MATE_like_7"/>
    <property type="match status" value="1"/>
</dbReference>
<feature type="transmembrane region" description="Helical" evidence="10">
    <location>
        <begin position="91"/>
        <end position="112"/>
    </location>
</feature>
<evidence type="ECO:0000256" key="8">
    <source>
        <dbReference type="ARBA" id="ARBA00023136"/>
    </source>
</evidence>
<evidence type="ECO:0000313" key="11">
    <source>
        <dbReference type="EMBL" id="CBX30344.1"/>
    </source>
</evidence>
<dbReference type="Pfam" id="PF01554">
    <property type="entry name" value="MatE"/>
    <property type="match status" value="2"/>
</dbReference>
<feature type="transmembrane region" description="Helical" evidence="10">
    <location>
        <begin position="46"/>
        <end position="70"/>
    </location>
</feature>
<dbReference type="NCBIfam" id="TIGR00797">
    <property type="entry name" value="matE"/>
    <property type="match status" value="1"/>
</dbReference>
<accession>E1YI75</accession>
<protein>
    <recommendedName>
        <fullName evidence="9">Multidrug-efflux transporter</fullName>
    </recommendedName>
</protein>
<dbReference type="GO" id="GO:0015297">
    <property type="term" value="F:antiporter activity"/>
    <property type="evidence" value="ECO:0007669"/>
    <property type="project" value="UniProtKB-KW"/>
</dbReference>
<proteinExistence type="predicted"/>